<dbReference type="Pfam" id="PF17782">
    <property type="entry name" value="WHD_DprA"/>
    <property type="match status" value="1"/>
</dbReference>
<dbReference type="EMBL" id="LWRY01000026">
    <property type="protein sequence ID" value="OCX74928.1"/>
    <property type="molecule type" value="Genomic_DNA"/>
</dbReference>
<gene>
    <name evidence="2" type="ORF">A6M23_04405</name>
</gene>
<comment type="caution">
    <text evidence="2">The sequence shown here is derived from an EMBL/GenBank/DDBJ whole genome shotgun (WGS) entry which is preliminary data.</text>
</comment>
<name>A0A1C2IG07_ACITH</name>
<accession>A0A1C2IG07</accession>
<evidence type="ECO:0000313" key="2">
    <source>
        <dbReference type="EMBL" id="OCX74928.1"/>
    </source>
</evidence>
<dbReference type="SUPFAM" id="SSF46785">
    <property type="entry name" value="Winged helix' DNA-binding domain"/>
    <property type="match status" value="1"/>
</dbReference>
<dbReference type="Gene3D" id="1.10.10.10">
    <property type="entry name" value="Winged helix-like DNA-binding domain superfamily/Winged helix DNA-binding domain"/>
    <property type="match status" value="1"/>
</dbReference>
<dbReference type="InterPro" id="IPR036390">
    <property type="entry name" value="WH_DNA-bd_sf"/>
</dbReference>
<sequence length="80" mass="9083">MSMDRLTLQDRDRVIACLRAGPMTVAEISKQLHLSASRINSIILDMERHGQVHVLRCIKSIKGHPVNLWALKTISLEHTQ</sequence>
<evidence type="ECO:0000313" key="3">
    <source>
        <dbReference type="Proteomes" id="UP000095008"/>
    </source>
</evidence>
<dbReference type="InterPro" id="IPR036388">
    <property type="entry name" value="WH-like_DNA-bd_sf"/>
</dbReference>
<keyword evidence="3" id="KW-1185">Reference proteome</keyword>
<dbReference type="Proteomes" id="UP000095008">
    <property type="component" value="Unassembled WGS sequence"/>
</dbReference>
<evidence type="ECO:0000259" key="1">
    <source>
        <dbReference type="Pfam" id="PF17782"/>
    </source>
</evidence>
<dbReference type="AlphaFoldDB" id="A0A1C2IG07"/>
<feature type="domain" description="DprA winged helix" evidence="1">
    <location>
        <begin position="9"/>
        <end position="53"/>
    </location>
</feature>
<protein>
    <recommendedName>
        <fullName evidence="1">DprA winged helix domain-containing protein</fullName>
    </recommendedName>
</protein>
<proteinExistence type="predicted"/>
<organism evidence="2 3">
    <name type="scientific">Acidithiobacillus thiooxidans</name>
    <name type="common">Thiobacillus thiooxidans</name>
    <dbReference type="NCBI Taxonomy" id="930"/>
    <lineage>
        <taxon>Bacteria</taxon>
        <taxon>Pseudomonadati</taxon>
        <taxon>Pseudomonadota</taxon>
        <taxon>Acidithiobacillia</taxon>
        <taxon>Acidithiobacillales</taxon>
        <taxon>Acidithiobacillaceae</taxon>
        <taxon>Acidithiobacillus</taxon>
    </lineage>
</organism>
<reference evidence="2" key="1">
    <citation type="journal article" date="2016" name="Int. J. Mol. Sci.">
        <title>Comparative genomics of the extreme acidophile Acidithiobacillus thiooxidans reveals intraspecific divergence and niche adaptation.</title>
        <authorList>
            <person name="Zhang X."/>
            <person name="Feng X."/>
            <person name="Tao J."/>
            <person name="Ma L."/>
            <person name="Xiao Y."/>
            <person name="Liang Y."/>
            <person name="Liu X."/>
            <person name="Yin H."/>
        </authorList>
    </citation>
    <scope>NUCLEOTIDE SEQUENCE [LARGE SCALE GENOMIC DNA]</scope>
    <source>
        <strain evidence="2">DXS-W</strain>
    </source>
</reference>
<dbReference type="InterPro" id="IPR041614">
    <property type="entry name" value="DprA_WH"/>
</dbReference>